<evidence type="ECO:0008006" key="3">
    <source>
        <dbReference type="Google" id="ProtNLM"/>
    </source>
</evidence>
<proteinExistence type="predicted"/>
<evidence type="ECO:0000313" key="1">
    <source>
        <dbReference type="EMBL" id="GAN34980.1"/>
    </source>
</evidence>
<dbReference type="CDD" id="cd02440">
    <property type="entry name" value="AdoMet_MTases"/>
    <property type="match status" value="1"/>
</dbReference>
<comment type="caution">
    <text evidence="1">The sequence shown here is derived from an EMBL/GenBank/DDBJ whole genome shotgun (WGS) entry which is preliminary data.</text>
</comment>
<accession>A0ABQ0K2M1</accession>
<dbReference type="InterPro" id="IPR029063">
    <property type="entry name" value="SAM-dependent_MTases_sf"/>
</dbReference>
<keyword evidence="2" id="KW-1185">Reference proteome</keyword>
<dbReference type="RefSeq" id="WP_052564928.1">
    <property type="nucleotide sequence ID" value="NZ_BAFN01000001.1"/>
</dbReference>
<dbReference type="Pfam" id="PF13489">
    <property type="entry name" value="Methyltransf_23"/>
    <property type="match status" value="1"/>
</dbReference>
<dbReference type="PANTHER" id="PTHR43861">
    <property type="entry name" value="TRANS-ACONITATE 2-METHYLTRANSFERASE-RELATED"/>
    <property type="match status" value="1"/>
</dbReference>
<protein>
    <recommendedName>
        <fullName evidence="3">Methyltransferase type 11 domain-containing protein</fullName>
    </recommendedName>
</protein>
<dbReference type="Gene3D" id="3.40.50.150">
    <property type="entry name" value="Vaccinia Virus protein VP39"/>
    <property type="match status" value="1"/>
</dbReference>
<evidence type="ECO:0000313" key="2">
    <source>
        <dbReference type="Proteomes" id="UP000032309"/>
    </source>
</evidence>
<reference evidence="2" key="1">
    <citation type="journal article" date="2015" name="Genome Announc.">
        <title>Draft Genome Sequence of an Anaerobic Ammonium-Oxidizing Bacterium, "Candidatus Brocadia sinica".</title>
        <authorList>
            <person name="Oshiki M."/>
            <person name="Shinyako-Hata K."/>
            <person name="Satoh H."/>
            <person name="Okabe S."/>
        </authorList>
    </citation>
    <scope>NUCLEOTIDE SEQUENCE [LARGE SCALE GENOMIC DNA]</scope>
    <source>
        <strain evidence="2">JPN1</strain>
    </source>
</reference>
<name>A0ABQ0K2M1_9BACT</name>
<dbReference type="PANTHER" id="PTHR43861:SF6">
    <property type="entry name" value="METHYLTRANSFERASE TYPE 11"/>
    <property type="match status" value="1"/>
</dbReference>
<organism evidence="1 2">
    <name type="scientific">Candidatus Brocadia sinica JPN1</name>
    <dbReference type="NCBI Taxonomy" id="1197129"/>
    <lineage>
        <taxon>Bacteria</taxon>
        <taxon>Pseudomonadati</taxon>
        <taxon>Planctomycetota</taxon>
        <taxon>Candidatus Brocadiia</taxon>
        <taxon>Candidatus Brocadiales</taxon>
        <taxon>Candidatus Brocadiaceae</taxon>
        <taxon>Candidatus Brocadia</taxon>
    </lineage>
</organism>
<dbReference type="Proteomes" id="UP000032309">
    <property type="component" value="Unassembled WGS sequence"/>
</dbReference>
<sequence>MKGVLNKEYAIARQRKRSHIYRLKRRTFEVLKSIQTFSLKRPEAVLDIGAADGLMLNRMKEIFPDTTCVGIEYASDLISCNDSENVHLIRGDALVLPFKDNVFDVVTATAIIEHVSDPIQLVHETFRILRKNGIIVITTPHPFWERIATHIGHLNEEEHNELITLRKLISLFKKAGFEIVNAEQFMISPIGMPFELPVEKMLKLCRLDFLLLNQIIVGRK</sequence>
<dbReference type="EMBL" id="BAFN01000001">
    <property type="protein sequence ID" value="GAN34980.1"/>
    <property type="molecule type" value="Genomic_DNA"/>
</dbReference>
<gene>
    <name evidence="1" type="ORF">BROSI_A3525</name>
</gene>
<dbReference type="SUPFAM" id="SSF53335">
    <property type="entry name" value="S-adenosyl-L-methionine-dependent methyltransferases"/>
    <property type="match status" value="1"/>
</dbReference>